<dbReference type="Proteomes" id="UP000054630">
    <property type="component" value="Unassembled WGS sequence"/>
</dbReference>
<evidence type="ECO:0000313" key="2">
    <source>
        <dbReference type="Proteomes" id="UP000054630"/>
    </source>
</evidence>
<comment type="caution">
    <text evidence="1">The sequence shown here is derived from an EMBL/GenBank/DDBJ whole genome shotgun (WGS) entry which is preliminary data.</text>
</comment>
<sequence length="32" mass="3799">MTLRLPYTNIDRFAGSLFEWKLARCSSVMMFN</sequence>
<evidence type="ECO:0000313" key="1">
    <source>
        <dbReference type="EMBL" id="KRX11884.1"/>
    </source>
</evidence>
<dbReference type="AlphaFoldDB" id="A0A0V0RBN4"/>
<proteinExistence type="predicted"/>
<dbReference type="EMBL" id="JYDL01001182">
    <property type="protein sequence ID" value="KRX11884.1"/>
    <property type="molecule type" value="Genomic_DNA"/>
</dbReference>
<organism evidence="1 2">
    <name type="scientific">Trichinella nelsoni</name>
    <dbReference type="NCBI Taxonomy" id="6336"/>
    <lineage>
        <taxon>Eukaryota</taxon>
        <taxon>Metazoa</taxon>
        <taxon>Ecdysozoa</taxon>
        <taxon>Nematoda</taxon>
        <taxon>Enoplea</taxon>
        <taxon>Dorylaimia</taxon>
        <taxon>Trichinellida</taxon>
        <taxon>Trichinellidae</taxon>
        <taxon>Trichinella</taxon>
    </lineage>
</organism>
<gene>
    <name evidence="1" type="ORF">T07_4780</name>
</gene>
<name>A0A0V0RBN4_9BILA</name>
<reference evidence="1 2" key="1">
    <citation type="submission" date="2015-01" db="EMBL/GenBank/DDBJ databases">
        <title>Evolution of Trichinella species and genotypes.</title>
        <authorList>
            <person name="Korhonen P.K."/>
            <person name="Edoardo P."/>
            <person name="Giuseppe L.R."/>
            <person name="Gasser R.B."/>
        </authorList>
    </citation>
    <scope>NUCLEOTIDE SEQUENCE [LARGE SCALE GENOMIC DNA]</scope>
    <source>
        <strain evidence="1">ISS37</strain>
    </source>
</reference>
<accession>A0A0V0RBN4</accession>
<keyword evidence="2" id="KW-1185">Reference proteome</keyword>
<protein>
    <submittedName>
        <fullName evidence="1">Uncharacterized protein</fullName>
    </submittedName>
</protein>